<keyword evidence="4" id="KW-1185">Reference proteome</keyword>
<organism evidence="2 4">
    <name type="scientific">Medicago truncatula</name>
    <name type="common">Barrel medic</name>
    <name type="synonym">Medicago tribuloides</name>
    <dbReference type="NCBI Taxonomy" id="3880"/>
    <lineage>
        <taxon>Eukaryota</taxon>
        <taxon>Viridiplantae</taxon>
        <taxon>Streptophyta</taxon>
        <taxon>Embryophyta</taxon>
        <taxon>Tracheophyta</taxon>
        <taxon>Spermatophyta</taxon>
        <taxon>Magnoliopsida</taxon>
        <taxon>eudicotyledons</taxon>
        <taxon>Gunneridae</taxon>
        <taxon>Pentapetalae</taxon>
        <taxon>rosids</taxon>
        <taxon>fabids</taxon>
        <taxon>Fabales</taxon>
        <taxon>Fabaceae</taxon>
        <taxon>Papilionoideae</taxon>
        <taxon>50 kb inversion clade</taxon>
        <taxon>NPAAA clade</taxon>
        <taxon>Hologalegina</taxon>
        <taxon>IRL clade</taxon>
        <taxon>Trifolieae</taxon>
        <taxon>Medicago</taxon>
    </lineage>
</organism>
<dbReference type="EnsemblPlants" id="KEH39691">
    <property type="protein sequence ID" value="KEH39691"/>
    <property type="gene ID" value="MTR_2g105790"/>
</dbReference>
<proteinExistence type="predicted"/>
<feature type="region of interest" description="Disordered" evidence="1">
    <location>
        <begin position="1"/>
        <end position="31"/>
    </location>
</feature>
<feature type="compositionally biased region" description="Basic residues" evidence="1">
    <location>
        <begin position="1"/>
        <end position="10"/>
    </location>
</feature>
<evidence type="ECO:0000256" key="1">
    <source>
        <dbReference type="SAM" id="MobiDB-lite"/>
    </source>
</evidence>
<dbReference type="HOGENOM" id="CLU_2375989_0_0_1"/>
<dbReference type="Proteomes" id="UP000002051">
    <property type="component" value="Chromosome 2"/>
</dbReference>
<evidence type="ECO:0000313" key="3">
    <source>
        <dbReference type="EnsemblPlants" id="KEH39691"/>
    </source>
</evidence>
<name>A0A072VDL1_MEDTR</name>
<evidence type="ECO:0000313" key="4">
    <source>
        <dbReference type="Proteomes" id="UP000002051"/>
    </source>
</evidence>
<dbReference type="AlphaFoldDB" id="A0A072VDL1"/>
<reference evidence="2 4" key="1">
    <citation type="journal article" date="2011" name="Nature">
        <title>The Medicago genome provides insight into the evolution of rhizobial symbioses.</title>
        <authorList>
            <person name="Young N.D."/>
            <person name="Debelle F."/>
            <person name="Oldroyd G.E."/>
            <person name="Geurts R."/>
            <person name="Cannon S.B."/>
            <person name="Udvardi M.K."/>
            <person name="Benedito V.A."/>
            <person name="Mayer K.F."/>
            <person name="Gouzy J."/>
            <person name="Schoof H."/>
            <person name="Van de Peer Y."/>
            <person name="Proost S."/>
            <person name="Cook D.R."/>
            <person name="Meyers B.C."/>
            <person name="Spannagl M."/>
            <person name="Cheung F."/>
            <person name="De Mita S."/>
            <person name="Krishnakumar V."/>
            <person name="Gundlach H."/>
            <person name="Zhou S."/>
            <person name="Mudge J."/>
            <person name="Bharti A.K."/>
            <person name="Murray J.D."/>
            <person name="Naoumkina M.A."/>
            <person name="Rosen B."/>
            <person name="Silverstein K.A."/>
            <person name="Tang H."/>
            <person name="Rombauts S."/>
            <person name="Zhao P.X."/>
            <person name="Zhou P."/>
            <person name="Barbe V."/>
            <person name="Bardou P."/>
            <person name="Bechner M."/>
            <person name="Bellec A."/>
            <person name="Berger A."/>
            <person name="Berges H."/>
            <person name="Bidwell S."/>
            <person name="Bisseling T."/>
            <person name="Choisne N."/>
            <person name="Couloux A."/>
            <person name="Denny R."/>
            <person name="Deshpande S."/>
            <person name="Dai X."/>
            <person name="Doyle J.J."/>
            <person name="Dudez A.M."/>
            <person name="Farmer A.D."/>
            <person name="Fouteau S."/>
            <person name="Franken C."/>
            <person name="Gibelin C."/>
            <person name="Gish J."/>
            <person name="Goldstein S."/>
            <person name="Gonzalez A.J."/>
            <person name="Green P.J."/>
            <person name="Hallab A."/>
            <person name="Hartog M."/>
            <person name="Hua A."/>
            <person name="Humphray S.J."/>
            <person name="Jeong D.H."/>
            <person name="Jing Y."/>
            <person name="Jocker A."/>
            <person name="Kenton S.M."/>
            <person name="Kim D.J."/>
            <person name="Klee K."/>
            <person name="Lai H."/>
            <person name="Lang C."/>
            <person name="Lin S."/>
            <person name="Macmil S.L."/>
            <person name="Magdelenat G."/>
            <person name="Matthews L."/>
            <person name="McCorrison J."/>
            <person name="Monaghan E.L."/>
            <person name="Mun J.H."/>
            <person name="Najar F.Z."/>
            <person name="Nicholson C."/>
            <person name="Noirot C."/>
            <person name="O'Bleness M."/>
            <person name="Paule C.R."/>
            <person name="Poulain J."/>
            <person name="Prion F."/>
            <person name="Qin B."/>
            <person name="Qu C."/>
            <person name="Retzel E.F."/>
            <person name="Riddle C."/>
            <person name="Sallet E."/>
            <person name="Samain S."/>
            <person name="Samson N."/>
            <person name="Sanders I."/>
            <person name="Saurat O."/>
            <person name="Scarpelli C."/>
            <person name="Schiex T."/>
            <person name="Segurens B."/>
            <person name="Severin A.J."/>
            <person name="Sherrier D.J."/>
            <person name="Shi R."/>
            <person name="Sims S."/>
            <person name="Singer S.R."/>
            <person name="Sinharoy S."/>
            <person name="Sterck L."/>
            <person name="Viollet A."/>
            <person name="Wang B.B."/>
            <person name="Wang K."/>
            <person name="Wang M."/>
            <person name="Wang X."/>
            <person name="Warfsmann J."/>
            <person name="Weissenbach J."/>
            <person name="White D.D."/>
            <person name="White J.D."/>
            <person name="Wiley G.B."/>
            <person name="Wincker P."/>
            <person name="Xing Y."/>
            <person name="Yang L."/>
            <person name="Yao Z."/>
            <person name="Ying F."/>
            <person name="Zhai J."/>
            <person name="Zhou L."/>
            <person name="Zuber A."/>
            <person name="Denarie J."/>
            <person name="Dixon R.A."/>
            <person name="May G.D."/>
            <person name="Schwartz D.C."/>
            <person name="Rogers J."/>
            <person name="Quetier F."/>
            <person name="Town C.D."/>
            <person name="Roe B.A."/>
        </authorList>
    </citation>
    <scope>NUCLEOTIDE SEQUENCE [LARGE SCALE GENOMIC DNA]</scope>
    <source>
        <strain evidence="2">A17</strain>
        <strain evidence="3 4">cv. Jemalong A17</strain>
    </source>
</reference>
<reference evidence="3" key="3">
    <citation type="submission" date="2015-04" db="UniProtKB">
        <authorList>
            <consortium name="EnsemblPlants"/>
        </authorList>
    </citation>
    <scope>IDENTIFICATION</scope>
    <source>
        <strain evidence="3">cv. Jemalong A17</strain>
    </source>
</reference>
<protein>
    <submittedName>
        <fullName evidence="2 3">Uncharacterized protein</fullName>
    </submittedName>
</protein>
<evidence type="ECO:0000313" key="2">
    <source>
        <dbReference type="EMBL" id="KEH39691.1"/>
    </source>
</evidence>
<dbReference type="EMBL" id="CM001218">
    <property type="protein sequence ID" value="KEH39691.1"/>
    <property type="molecule type" value="Genomic_DNA"/>
</dbReference>
<accession>A0A072VDL1</accession>
<sequence>MTRSHQRPKVKSQTLRVRDPPPKTLPLPQNVEPKYHTTVGLSGGANTNVNRRIGERANTCENETTFSSKILRLKYEFFHSFDVQLALFHLMLDFN</sequence>
<gene>
    <name evidence="2" type="ordered locus">MTR_2g105790</name>
</gene>
<reference evidence="2 4" key="2">
    <citation type="journal article" date="2014" name="BMC Genomics">
        <title>An improved genome release (version Mt4.0) for the model legume Medicago truncatula.</title>
        <authorList>
            <person name="Tang H."/>
            <person name="Krishnakumar V."/>
            <person name="Bidwell S."/>
            <person name="Rosen B."/>
            <person name="Chan A."/>
            <person name="Zhou S."/>
            <person name="Gentzbittel L."/>
            <person name="Childs K.L."/>
            <person name="Yandell M."/>
            <person name="Gundlach H."/>
            <person name="Mayer K.F."/>
            <person name="Schwartz D.C."/>
            <person name="Town C.D."/>
        </authorList>
    </citation>
    <scope>GENOME REANNOTATION</scope>
    <source>
        <strain evidence="2">A17</strain>
        <strain evidence="3 4">cv. Jemalong A17</strain>
    </source>
</reference>